<dbReference type="EMBL" id="FQ790270">
    <property type="protein sequence ID" value="CCD44192.1"/>
    <property type="molecule type" value="Genomic_DNA"/>
</dbReference>
<accession>G2XUM2</accession>
<protein>
    <submittedName>
        <fullName evidence="1">Uncharacterized protein</fullName>
    </submittedName>
</protein>
<proteinExistence type="predicted"/>
<dbReference type="AlphaFoldDB" id="G2XUM2"/>
<dbReference type="Proteomes" id="UP000008177">
    <property type="component" value="Unplaced contigs"/>
</dbReference>
<organism evidence="1 2">
    <name type="scientific">Botryotinia fuckeliana (strain T4)</name>
    <name type="common">Noble rot fungus</name>
    <name type="synonym">Botrytis cinerea</name>
    <dbReference type="NCBI Taxonomy" id="999810"/>
    <lineage>
        <taxon>Eukaryota</taxon>
        <taxon>Fungi</taxon>
        <taxon>Dikarya</taxon>
        <taxon>Ascomycota</taxon>
        <taxon>Pezizomycotina</taxon>
        <taxon>Leotiomycetes</taxon>
        <taxon>Helotiales</taxon>
        <taxon>Sclerotiniaceae</taxon>
        <taxon>Botrytis</taxon>
    </lineage>
</organism>
<gene>
    <name evidence="1" type="ORF">BofuT4_P057720.1</name>
</gene>
<evidence type="ECO:0000313" key="2">
    <source>
        <dbReference type="Proteomes" id="UP000008177"/>
    </source>
</evidence>
<name>G2XUM2_BOTF4</name>
<reference evidence="2" key="1">
    <citation type="journal article" date="2011" name="PLoS Genet.">
        <title>Genomic analysis of the necrotrophic fungal pathogens Sclerotinia sclerotiorum and Botrytis cinerea.</title>
        <authorList>
            <person name="Amselem J."/>
            <person name="Cuomo C.A."/>
            <person name="van Kan J.A."/>
            <person name="Viaud M."/>
            <person name="Benito E.P."/>
            <person name="Couloux A."/>
            <person name="Coutinho P.M."/>
            <person name="de Vries R.P."/>
            <person name="Dyer P.S."/>
            <person name="Fillinger S."/>
            <person name="Fournier E."/>
            <person name="Gout L."/>
            <person name="Hahn M."/>
            <person name="Kohn L."/>
            <person name="Lapalu N."/>
            <person name="Plummer K.M."/>
            <person name="Pradier J.M."/>
            <person name="Quevillon E."/>
            <person name="Sharon A."/>
            <person name="Simon A."/>
            <person name="ten Have A."/>
            <person name="Tudzynski B."/>
            <person name="Tudzynski P."/>
            <person name="Wincker P."/>
            <person name="Andrew M."/>
            <person name="Anthouard V."/>
            <person name="Beever R.E."/>
            <person name="Beffa R."/>
            <person name="Benoit I."/>
            <person name="Bouzid O."/>
            <person name="Brault B."/>
            <person name="Chen Z."/>
            <person name="Choquer M."/>
            <person name="Collemare J."/>
            <person name="Cotton P."/>
            <person name="Danchin E.G."/>
            <person name="Da Silva C."/>
            <person name="Gautier A."/>
            <person name="Giraud C."/>
            <person name="Giraud T."/>
            <person name="Gonzalez C."/>
            <person name="Grossetete S."/>
            <person name="Guldener U."/>
            <person name="Henrissat B."/>
            <person name="Howlett B.J."/>
            <person name="Kodira C."/>
            <person name="Kretschmer M."/>
            <person name="Lappartient A."/>
            <person name="Leroch M."/>
            <person name="Levis C."/>
            <person name="Mauceli E."/>
            <person name="Neuveglise C."/>
            <person name="Oeser B."/>
            <person name="Pearson M."/>
            <person name="Poulain J."/>
            <person name="Poussereau N."/>
            <person name="Quesneville H."/>
            <person name="Rascle C."/>
            <person name="Schumacher J."/>
            <person name="Segurens B."/>
            <person name="Sexton A."/>
            <person name="Silva E."/>
            <person name="Sirven C."/>
            <person name="Soanes D.M."/>
            <person name="Talbot N.J."/>
            <person name="Templeton M."/>
            <person name="Yandava C."/>
            <person name="Yarden O."/>
            <person name="Zeng Q."/>
            <person name="Rollins J.A."/>
            <person name="Lebrun M.H."/>
            <person name="Dickman M."/>
        </authorList>
    </citation>
    <scope>NUCLEOTIDE SEQUENCE [LARGE SCALE GENOMIC DNA]</scope>
    <source>
        <strain evidence="2">T4</strain>
    </source>
</reference>
<dbReference type="HOGENOM" id="CLU_2133123_0_0_1"/>
<evidence type="ECO:0000313" key="1">
    <source>
        <dbReference type="EMBL" id="CCD44192.1"/>
    </source>
</evidence>
<sequence>MQMQPDVRVNSNLQETLRSAIRRLASCNEQPSVPVWRLDIAHLRSTRMRASNWSRIQKGGQPKDKSPESFVFGVIDEVMKGNPDCSMPIAQGYLGFQPKYSLHACVPGYCMTS</sequence>
<dbReference type="InParanoid" id="G2XUM2"/>